<accession>A0A382N9V3</accession>
<dbReference type="EMBL" id="UINC01098749">
    <property type="protein sequence ID" value="SVC57510.1"/>
    <property type="molecule type" value="Genomic_DNA"/>
</dbReference>
<name>A0A382N9V3_9ZZZZ</name>
<organism evidence="1">
    <name type="scientific">marine metagenome</name>
    <dbReference type="NCBI Taxonomy" id="408172"/>
    <lineage>
        <taxon>unclassified sequences</taxon>
        <taxon>metagenomes</taxon>
        <taxon>ecological metagenomes</taxon>
    </lineage>
</organism>
<protein>
    <submittedName>
        <fullName evidence="1">Uncharacterized protein</fullName>
    </submittedName>
</protein>
<reference evidence="1" key="1">
    <citation type="submission" date="2018-05" db="EMBL/GenBank/DDBJ databases">
        <authorList>
            <person name="Lanie J.A."/>
            <person name="Ng W.-L."/>
            <person name="Kazmierczak K.M."/>
            <person name="Andrzejewski T.M."/>
            <person name="Davidsen T.M."/>
            <person name="Wayne K.J."/>
            <person name="Tettelin H."/>
            <person name="Glass J.I."/>
            <person name="Rusch D."/>
            <person name="Podicherti R."/>
            <person name="Tsui H.-C.T."/>
            <person name="Winkler M.E."/>
        </authorList>
    </citation>
    <scope>NUCLEOTIDE SEQUENCE</scope>
</reference>
<evidence type="ECO:0000313" key="1">
    <source>
        <dbReference type="EMBL" id="SVC57510.1"/>
    </source>
</evidence>
<dbReference type="AlphaFoldDB" id="A0A382N9V3"/>
<proteinExistence type="predicted"/>
<sequence length="49" mass="5572">MIPAVTISHNVTDVQLQQDHVAEPQNITTKKNVNNWKANDLQKTRGNFN</sequence>
<gene>
    <name evidence="1" type="ORF">METZ01_LOCUS310364</name>
</gene>